<dbReference type="GO" id="GO:0003676">
    <property type="term" value="F:nucleic acid binding"/>
    <property type="evidence" value="ECO:0007669"/>
    <property type="project" value="InterPro"/>
</dbReference>
<dbReference type="SUPFAM" id="SSF52540">
    <property type="entry name" value="P-loop containing nucleoside triphosphate hydrolases"/>
    <property type="match status" value="1"/>
</dbReference>
<evidence type="ECO:0000256" key="5">
    <source>
        <dbReference type="ARBA" id="ARBA00022801"/>
    </source>
</evidence>
<evidence type="ECO:0000256" key="3">
    <source>
        <dbReference type="ARBA" id="ARBA00022723"/>
    </source>
</evidence>
<keyword evidence="11" id="KW-0540">Nuclease</keyword>
<dbReference type="AlphaFoldDB" id="A0A7L5BZW7"/>
<comment type="similarity">
    <text evidence="1">In the N-terminal section; belongs to the CRISPR-associated nuclease Cas3-HD family.</text>
</comment>
<keyword evidence="4" id="KW-0547">Nucleotide-binding</keyword>
<dbReference type="Gene3D" id="3.40.50.300">
    <property type="entry name" value="P-loop containing nucleotide triphosphate hydrolases"/>
    <property type="match status" value="2"/>
</dbReference>
<dbReference type="EMBL" id="CP049056">
    <property type="protein sequence ID" value="QIE56663.1"/>
    <property type="molecule type" value="Genomic_DNA"/>
</dbReference>
<keyword evidence="5" id="KW-0378">Hydrolase</keyword>
<dbReference type="Pfam" id="PF22590">
    <property type="entry name" value="Cas3-like_C_2"/>
    <property type="match status" value="1"/>
</dbReference>
<feature type="domain" description="Helicase ATP-binding" evidence="9">
    <location>
        <begin position="222"/>
        <end position="407"/>
    </location>
</feature>
<dbReference type="GO" id="GO:0004519">
    <property type="term" value="F:endonuclease activity"/>
    <property type="evidence" value="ECO:0007669"/>
    <property type="project" value="UniProtKB-KW"/>
</dbReference>
<keyword evidence="11" id="KW-0255">Endonuclease</keyword>
<dbReference type="CDD" id="cd09641">
    <property type="entry name" value="Cas3''_I"/>
    <property type="match status" value="1"/>
</dbReference>
<dbReference type="GO" id="GO:0005524">
    <property type="term" value="F:ATP binding"/>
    <property type="evidence" value="ECO:0007669"/>
    <property type="project" value="UniProtKB-KW"/>
</dbReference>
<dbReference type="InterPro" id="IPR006483">
    <property type="entry name" value="CRISPR-assoc_Cas3_HD"/>
</dbReference>
<evidence type="ECO:0000256" key="7">
    <source>
        <dbReference type="ARBA" id="ARBA00022840"/>
    </source>
</evidence>
<organism evidence="11 12">
    <name type="scientific">Pikeienuella piscinae</name>
    <dbReference type="NCBI Taxonomy" id="2748098"/>
    <lineage>
        <taxon>Bacteria</taxon>
        <taxon>Pseudomonadati</taxon>
        <taxon>Pseudomonadota</taxon>
        <taxon>Alphaproteobacteria</taxon>
        <taxon>Rhodobacterales</taxon>
        <taxon>Paracoccaceae</taxon>
        <taxon>Pikeienuella</taxon>
    </lineage>
</organism>
<dbReference type="SMART" id="SM00487">
    <property type="entry name" value="DEXDc"/>
    <property type="match status" value="1"/>
</dbReference>
<dbReference type="InterPro" id="IPR027417">
    <property type="entry name" value="P-loop_NTPase"/>
</dbReference>
<keyword evidence="3" id="KW-0479">Metal-binding</keyword>
<dbReference type="RefSeq" id="WP_165100223.1">
    <property type="nucleotide sequence ID" value="NZ_CP049056.1"/>
</dbReference>
<evidence type="ECO:0000313" key="11">
    <source>
        <dbReference type="EMBL" id="QIE56663.1"/>
    </source>
</evidence>
<sequence>MLYAHTTSGPKAEWEPLCVHLEAVASRAASYAEVFDGAEIARYAGALHDLGKAKPRFQRRLAGDPIAEPHSGEGARYACEAMQNVIGRMLAHCIAGHHAGLSNGVLRSEARPTTPLDERLKLAEPLMLPEGLVLPAIARKAPSPLRKSNDPFSLAFFTRMLFSALVDADRGETARFYGEGAATQSASLDRLGASLDRFLSGLQSRDSDVNRVRRDLLAIVRGRAMEPPGLFSLSIPTGGGKTLTSLAFALDHARAHGLRRVIYVAPFTAIIEQTAAVFRAALDADEAVLEHHSAFDWDEVDDRDEEDRLRLAAETWDTPVVVTTAVRLFESLFANRPGPCRKLHRVARSVIILDEAQALPLGLLRPCLRAIRELAEGYGATLILCTATQPAVRPKDGFAASEALTGVRELAPDPAALAGRLARVSVECAGPMNDDELAARICAERQALAIVDNRRHAQALFGRVEGATHLSTFMTAAHRRHVLAEVREKLTAGDPVRLISTSLVEAGVDFDFPVVFRAYAGVDRMAQAAGRCNREGNLGPRGGRLVLFAPSGDFPAPYDLKLEAETGRRIVEAAADPLSPATVAAYFRELYYKHGEAGLDDREVGGYGRGVLAAHRSAADLPFADVAAAFRMIEDETLPIIVEGGRWGAPDDAMRVLRYAEGAGGIAHALQSYAVNISRRARRGLIASGAAEVVRAEAFGDQFVVLANRNAYDDAQGLKLDRIDDLGISIM</sequence>
<comment type="similarity">
    <text evidence="2">In the central section; belongs to the CRISPR-associated helicase Cas3 family.</text>
</comment>
<evidence type="ECO:0000256" key="8">
    <source>
        <dbReference type="ARBA" id="ARBA00023118"/>
    </source>
</evidence>
<dbReference type="CDD" id="cd17930">
    <property type="entry name" value="DEXHc_cas3"/>
    <property type="match status" value="1"/>
</dbReference>
<name>A0A7L5BZW7_9RHOB</name>
<dbReference type="GO" id="GO:0004386">
    <property type="term" value="F:helicase activity"/>
    <property type="evidence" value="ECO:0007669"/>
    <property type="project" value="UniProtKB-KW"/>
</dbReference>
<evidence type="ECO:0000313" key="12">
    <source>
        <dbReference type="Proteomes" id="UP000503336"/>
    </source>
</evidence>
<keyword evidence="8" id="KW-0051">Antiviral defense</keyword>
<dbReference type="InterPro" id="IPR011545">
    <property type="entry name" value="DEAD/DEAH_box_helicase_dom"/>
</dbReference>
<evidence type="ECO:0000256" key="2">
    <source>
        <dbReference type="ARBA" id="ARBA00009046"/>
    </source>
</evidence>
<keyword evidence="6" id="KW-0347">Helicase</keyword>
<proteinExistence type="inferred from homology"/>
<dbReference type="Proteomes" id="UP000503336">
    <property type="component" value="Chromosome"/>
</dbReference>
<dbReference type="Gene3D" id="1.10.3210.30">
    <property type="match status" value="1"/>
</dbReference>
<reference evidence="11 12" key="1">
    <citation type="submission" date="2020-02" db="EMBL/GenBank/DDBJ databases">
        <title>complete genome sequence of Rhodobacteraceae bacterium.</title>
        <authorList>
            <person name="Park J."/>
            <person name="Kim Y.-S."/>
            <person name="Kim K.-H."/>
        </authorList>
    </citation>
    <scope>NUCLEOTIDE SEQUENCE [LARGE SCALE GENOMIC DNA]</scope>
    <source>
        <strain evidence="11 12">RR4-56</strain>
    </source>
</reference>
<evidence type="ECO:0000256" key="4">
    <source>
        <dbReference type="ARBA" id="ARBA00022741"/>
    </source>
</evidence>
<dbReference type="NCBIfam" id="TIGR01596">
    <property type="entry name" value="cas3_HD"/>
    <property type="match status" value="1"/>
</dbReference>
<accession>A0A7L5BZW7</accession>
<evidence type="ECO:0000256" key="6">
    <source>
        <dbReference type="ARBA" id="ARBA00022806"/>
    </source>
</evidence>
<dbReference type="PROSITE" id="PS51643">
    <property type="entry name" value="HD_CAS3"/>
    <property type="match status" value="1"/>
</dbReference>
<protein>
    <submittedName>
        <fullName evidence="11">CRISPR-associated endonuclease Cas3</fullName>
    </submittedName>
</protein>
<dbReference type="SUPFAM" id="SSF109604">
    <property type="entry name" value="HD-domain/PDEase-like"/>
    <property type="match status" value="1"/>
</dbReference>
<dbReference type="InterPro" id="IPR038257">
    <property type="entry name" value="CRISPR-assoc_Cas3_HD_sf"/>
</dbReference>
<keyword evidence="7" id="KW-0067">ATP-binding</keyword>
<evidence type="ECO:0000259" key="9">
    <source>
        <dbReference type="PROSITE" id="PS51192"/>
    </source>
</evidence>
<dbReference type="GO" id="GO:0016787">
    <property type="term" value="F:hydrolase activity"/>
    <property type="evidence" value="ECO:0007669"/>
    <property type="project" value="UniProtKB-KW"/>
</dbReference>
<dbReference type="KEGG" id="hdh:G5B40_15220"/>
<evidence type="ECO:0000256" key="1">
    <source>
        <dbReference type="ARBA" id="ARBA00006847"/>
    </source>
</evidence>
<dbReference type="PROSITE" id="PS51192">
    <property type="entry name" value="HELICASE_ATP_BIND_1"/>
    <property type="match status" value="1"/>
</dbReference>
<dbReference type="GO" id="GO:0046872">
    <property type="term" value="F:metal ion binding"/>
    <property type="evidence" value="ECO:0007669"/>
    <property type="project" value="UniProtKB-KW"/>
</dbReference>
<dbReference type="InterPro" id="IPR014001">
    <property type="entry name" value="Helicase_ATP-bd"/>
</dbReference>
<gene>
    <name evidence="11" type="ORF">G5B40_15220</name>
</gene>
<dbReference type="InterPro" id="IPR054712">
    <property type="entry name" value="Cas3-like_dom"/>
</dbReference>
<keyword evidence="12" id="KW-1185">Reference proteome</keyword>
<evidence type="ECO:0000259" key="10">
    <source>
        <dbReference type="PROSITE" id="PS51643"/>
    </source>
</evidence>
<dbReference type="GO" id="GO:0051607">
    <property type="term" value="P:defense response to virus"/>
    <property type="evidence" value="ECO:0007669"/>
    <property type="project" value="UniProtKB-KW"/>
</dbReference>
<dbReference type="Pfam" id="PF00270">
    <property type="entry name" value="DEAD"/>
    <property type="match status" value="1"/>
</dbReference>
<feature type="domain" description="HD Cas3-type" evidence="10">
    <location>
        <begin position="10"/>
        <end position="171"/>
    </location>
</feature>